<dbReference type="RefSeq" id="WP_131006927.1">
    <property type="nucleotide sequence ID" value="NZ_BFAX01000002.1"/>
</dbReference>
<sequence>MNLKDISRYFTENFDIRYIIRGIIDGSLSSLGVIIGASGGDISLIITAGIGGGVANGISNILGALTAERAIVESVRISQEKVLLKEDGYLKSSLAYREALNRTTISGIWDGLSTTFGSIIPITPFFIFPKEVALIFAVGITTAILFVLGVFIGKISKENLVYSGFKMAVAGLLVALISFVIEHML</sequence>
<dbReference type="GO" id="GO:0012505">
    <property type="term" value="C:endomembrane system"/>
    <property type="evidence" value="ECO:0007669"/>
    <property type="project" value="UniProtKB-SubCell"/>
</dbReference>
<gene>
    <name evidence="6" type="ORF">MHHB_P0368</name>
</gene>
<evidence type="ECO:0000256" key="1">
    <source>
        <dbReference type="ARBA" id="ARBA00004127"/>
    </source>
</evidence>
<keyword evidence="4 5" id="KW-0472">Membrane</keyword>
<comment type="caution">
    <text evidence="6">The sequence shown here is derived from an EMBL/GenBank/DDBJ whole genome shotgun (WGS) entry which is preliminary data.</text>
</comment>
<dbReference type="InterPro" id="IPR006682">
    <property type="entry name" value="CHP00267"/>
</dbReference>
<comment type="subcellular location">
    <subcellularLocation>
        <location evidence="1">Endomembrane system</location>
        <topology evidence="1">Multi-pass membrane protein</topology>
    </subcellularLocation>
</comment>
<keyword evidence="2 5" id="KW-0812">Transmembrane</keyword>
<evidence type="ECO:0000256" key="3">
    <source>
        <dbReference type="ARBA" id="ARBA00022989"/>
    </source>
</evidence>
<dbReference type="GO" id="GO:0030026">
    <property type="term" value="P:intracellular manganese ion homeostasis"/>
    <property type="evidence" value="ECO:0007669"/>
    <property type="project" value="InterPro"/>
</dbReference>
<evidence type="ECO:0000313" key="6">
    <source>
        <dbReference type="EMBL" id="GBF36143.1"/>
    </source>
</evidence>
<dbReference type="CDD" id="cd02437">
    <property type="entry name" value="CCC1_like_1"/>
    <property type="match status" value="1"/>
</dbReference>
<dbReference type="Pfam" id="PF01988">
    <property type="entry name" value="VIT1"/>
    <property type="match status" value="1"/>
</dbReference>
<evidence type="ECO:0000256" key="5">
    <source>
        <dbReference type="SAM" id="Phobius"/>
    </source>
</evidence>
<dbReference type="EMBL" id="BFAX01000002">
    <property type="protein sequence ID" value="GBF36143.1"/>
    <property type="molecule type" value="Genomic_DNA"/>
</dbReference>
<keyword evidence="3 5" id="KW-1133">Transmembrane helix</keyword>
<dbReference type="Proteomes" id="UP000290527">
    <property type="component" value="Unassembled WGS sequence"/>
</dbReference>
<proteinExistence type="predicted"/>
<dbReference type="OrthoDB" id="60696at2157"/>
<evidence type="ECO:0008006" key="8">
    <source>
        <dbReference type="Google" id="ProtNLM"/>
    </source>
</evidence>
<dbReference type="PANTHER" id="PTHR31851">
    <property type="entry name" value="FE(2+)/MN(2+) TRANSPORTER PCL1"/>
    <property type="match status" value="1"/>
</dbReference>
<dbReference type="GO" id="GO:0005384">
    <property type="term" value="F:manganese ion transmembrane transporter activity"/>
    <property type="evidence" value="ECO:0007669"/>
    <property type="project" value="InterPro"/>
</dbReference>
<keyword evidence="7" id="KW-1185">Reference proteome</keyword>
<evidence type="ECO:0000256" key="4">
    <source>
        <dbReference type="ARBA" id="ARBA00023136"/>
    </source>
</evidence>
<reference evidence="6 7" key="1">
    <citation type="journal article" date="2019" name="Int. J. Syst. Evol. Microbiol.">
        <title>Methanofervidicoccus abyssi gen. nov., sp. nov., a hydrogenotrophic methanogen, isolated from a hydrothermal vent chimney in the Mid-Cayman Spreading Center, the Caribbean Sea.</title>
        <authorList>
            <person name="Sakai S."/>
            <person name="Takaki Y."/>
            <person name="Miyazaki M."/>
            <person name="Ogawara M."/>
            <person name="Yanagawa K."/>
            <person name="Miyazaki J."/>
            <person name="Takai K."/>
        </authorList>
    </citation>
    <scope>NUCLEOTIDE SEQUENCE [LARGE SCALE GENOMIC DNA]</scope>
    <source>
        <strain evidence="6 7">HHB</strain>
    </source>
</reference>
<protein>
    <recommendedName>
        <fullName evidence="8">TIGR00267 family protein</fullName>
    </recommendedName>
</protein>
<dbReference type="AlphaFoldDB" id="A0A401HPK2"/>
<name>A0A401HPK2_9EURY</name>
<feature type="transmembrane region" description="Helical" evidence="5">
    <location>
        <begin position="133"/>
        <end position="153"/>
    </location>
</feature>
<feature type="transmembrane region" description="Helical" evidence="5">
    <location>
        <begin position="107"/>
        <end position="127"/>
    </location>
</feature>
<evidence type="ECO:0000313" key="7">
    <source>
        <dbReference type="Proteomes" id="UP000290527"/>
    </source>
</evidence>
<accession>A0A401HPK2</accession>
<feature type="transmembrane region" description="Helical" evidence="5">
    <location>
        <begin position="160"/>
        <end position="181"/>
    </location>
</feature>
<organism evidence="6 7">
    <name type="scientific">Methanofervidicoccus abyssi</name>
    <dbReference type="NCBI Taxonomy" id="2082189"/>
    <lineage>
        <taxon>Archaea</taxon>
        <taxon>Methanobacteriati</taxon>
        <taxon>Methanobacteriota</taxon>
        <taxon>Methanomada group</taxon>
        <taxon>Methanococci</taxon>
        <taxon>Methanococcales</taxon>
        <taxon>Methanofervidicoccus</taxon>
    </lineage>
</organism>
<evidence type="ECO:0000256" key="2">
    <source>
        <dbReference type="ARBA" id="ARBA00022692"/>
    </source>
</evidence>
<dbReference type="NCBIfam" id="TIGR00267">
    <property type="entry name" value="TIGR00267 family protein"/>
    <property type="match status" value="1"/>
</dbReference>
<dbReference type="InterPro" id="IPR008217">
    <property type="entry name" value="Ccc1_fam"/>
</dbReference>